<keyword evidence="3" id="KW-0815">Transposition</keyword>
<feature type="domain" description="Transposase IS4-like" evidence="6">
    <location>
        <begin position="140"/>
        <end position="308"/>
    </location>
</feature>
<proteinExistence type="inferred from homology"/>
<dbReference type="EMBL" id="MKCT01000001">
    <property type="protein sequence ID" value="OHX22136.1"/>
    <property type="molecule type" value="Genomic_DNA"/>
</dbReference>
<gene>
    <name evidence="8" type="ORF">BI344_05350</name>
</gene>
<evidence type="ECO:0000256" key="1">
    <source>
        <dbReference type="ARBA" id="ARBA00003544"/>
    </source>
</evidence>
<dbReference type="Proteomes" id="UP000180280">
    <property type="component" value="Unassembled WGS sequence"/>
</dbReference>
<dbReference type="InterPro" id="IPR008490">
    <property type="entry name" value="Transposase_InsH_N"/>
</dbReference>
<protein>
    <submittedName>
        <fullName evidence="8">IS5 family transposase</fullName>
    </submittedName>
</protein>
<keyword evidence="9" id="KW-1185">Reference proteome</keyword>
<dbReference type="Pfam" id="PF05598">
    <property type="entry name" value="DUF772"/>
    <property type="match status" value="1"/>
</dbReference>
<dbReference type="PANTHER" id="PTHR35604">
    <property type="entry name" value="TRANSPOSASE INSH FOR INSERTION SEQUENCE ELEMENT IS5A-RELATED"/>
    <property type="match status" value="1"/>
</dbReference>
<evidence type="ECO:0000256" key="4">
    <source>
        <dbReference type="ARBA" id="ARBA00023125"/>
    </source>
</evidence>
<keyword evidence="5" id="KW-0233">DNA recombination</keyword>
<evidence type="ECO:0000259" key="7">
    <source>
        <dbReference type="Pfam" id="PF05598"/>
    </source>
</evidence>
<evidence type="ECO:0000313" key="9">
    <source>
        <dbReference type="Proteomes" id="UP000180280"/>
    </source>
</evidence>
<comment type="similarity">
    <text evidence="2">Belongs to the transposase 11 family.</text>
</comment>
<dbReference type="InterPro" id="IPR002559">
    <property type="entry name" value="Transposase_11"/>
</dbReference>
<dbReference type="RefSeq" id="WP_071112081.1">
    <property type="nucleotide sequence ID" value="NZ_MKCT01000001.1"/>
</dbReference>
<organism evidence="8 9">
    <name type="scientific">Chromobacterium sphagni</name>
    <dbReference type="NCBI Taxonomy" id="1903179"/>
    <lineage>
        <taxon>Bacteria</taxon>
        <taxon>Pseudomonadati</taxon>
        <taxon>Pseudomonadota</taxon>
        <taxon>Betaproteobacteria</taxon>
        <taxon>Neisseriales</taxon>
        <taxon>Chromobacteriaceae</taxon>
        <taxon>Chromobacterium</taxon>
    </lineage>
</organism>
<evidence type="ECO:0000256" key="5">
    <source>
        <dbReference type="ARBA" id="ARBA00023172"/>
    </source>
</evidence>
<keyword evidence="4" id="KW-0238">DNA-binding</keyword>
<feature type="domain" description="Transposase InsH N-terminal" evidence="7">
    <location>
        <begin position="16"/>
        <end position="112"/>
    </location>
</feature>
<comment type="caution">
    <text evidence="8">The sequence shown here is derived from an EMBL/GenBank/DDBJ whole genome shotgun (WGS) entry which is preliminary data.</text>
</comment>
<evidence type="ECO:0000256" key="2">
    <source>
        <dbReference type="ARBA" id="ARBA00010075"/>
    </source>
</evidence>
<reference evidence="8 9" key="1">
    <citation type="submission" date="2016-09" db="EMBL/GenBank/DDBJ databases">
        <title>Chromobacterium muskegensis sp. nov., an insecticidal bacterium isolated from Sphagnum bogs.</title>
        <authorList>
            <person name="Sparks M.E."/>
            <person name="Blackburn M.B."/>
            <person name="Gundersen-Rindal D.E."/>
            <person name="Mitchell A."/>
            <person name="Farrar R."/>
            <person name="Kuhar D."/>
        </authorList>
    </citation>
    <scope>NUCLEOTIDE SEQUENCE [LARGE SCALE GENOMIC DNA]</scope>
    <source>
        <strain evidence="8 9">14B-1</strain>
    </source>
</reference>
<evidence type="ECO:0000256" key="3">
    <source>
        <dbReference type="ARBA" id="ARBA00022578"/>
    </source>
</evidence>
<dbReference type="InterPro" id="IPR047959">
    <property type="entry name" value="Transpos_IS5"/>
</dbReference>
<name>A0ABX3CIH5_9NEIS</name>
<accession>A0ABX3CIH5</accession>
<dbReference type="PANTHER" id="PTHR35604:SF2">
    <property type="entry name" value="TRANSPOSASE INSH FOR INSERTION SEQUENCE ELEMENT IS5A-RELATED"/>
    <property type="match status" value="1"/>
</dbReference>
<dbReference type="Pfam" id="PF01609">
    <property type="entry name" value="DDE_Tnp_1"/>
    <property type="match status" value="1"/>
</dbReference>
<evidence type="ECO:0000313" key="8">
    <source>
        <dbReference type="EMBL" id="OHX22136.1"/>
    </source>
</evidence>
<sequence>MHQQTSFAELEYCNKKRQTRRELFLAEMETVVPWADLLACIEPHYPKAGRRGRQPMPLASMFRIYCLPQWFNFSDRQMEDALYEIDSGRRFAGFACVTDALPDETTILNFRHLLEKHDLPATLRARINTHLQAKGMTVSRGSMVDATIIHTPSSTKNAAGRRDPEMHQTMKNRQWYFGMKVHVGTDVNSGVVHSVTVTAANRPDIAELPKLLREGDEVVFGDAGYASQDYKRGARAMGLRWCVQDKSSHACKLSSSQRKKNRKQSSIRARVEHVFRVIKRQLGYTKVRYRGLAKNAAQVNMLVGLANLYMLRGRLQVA</sequence>
<dbReference type="NCBIfam" id="NF033581">
    <property type="entry name" value="transpos_IS5_4"/>
    <property type="match status" value="1"/>
</dbReference>
<comment type="function">
    <text evidence="1">Involved in the transposition of the insertion sequence IS5.</text>
</comment>
<evidence type="ECO:0000259" key="6">
    <source>
        <dbReference type="Pfam" id="PF01609"/>
    </source>
</evidence>